<comment type="function">
    <text evidence="1">Catalyzes the sodium-dependent transport of glutamate.</text>
</comment>
<dbReference type="HAMAP" id="MF_02062">
    <property type="entry name" value="GltS"/>
    <property type="match status" value="1"/>
</dbReference>
<dbReference type="RefSeq" id="WP_012858533.1">
    <property type="nucleotide sequence ID" value="NC_013515.1"/>
</dbReference>
<keyword evidence="1" id="KW-0812">Transmembrane</keyword>
<feature type="transmembrane region" description="Helical" evidence="1">
    <location>
        <begin position="269"/>
        <end position="288"/>
    </location>
</feature>
<evidence type="ECO:0000256" key="2">
    <source>
        <dbReference type="NCBIfam" id="TIGR00210"/>
    </source>
</evidence>
<keyword evidence="4" id="KW-1185">Reference proteome</keyword>
<feature type="transmembrane region" description="Helical" evidence="1">
    <location>
        <begin position="70"/>
        <end position="90"/>
    </location>
</feature>
<keyword evidence="1" id="KW-0739">Sodium transport</keyword>
<dbReference type="OrthoDB" id="4921038at2"/>
<keyword evidence="1" id="KW-1133">Transmembrane helix</keyword>
<feature type="transmembrane region" description="Helical" evidence="1">
    <location>
        <begin position="97"/>
        <end position="118"/>
    </location>
</feature>
<dbReference type="GO" id="GO:0015813">
    <property type="term" value="P:L-glutamate transmembrane transport"/>
    <property type="evidence" value="ECO:0007669"/>
    <property type="project" value="UniProtKB-UniRule"/>
</dbReference>
<reference evidence="3 4" key="1">
    <citation type="journal article" date="2009" name="Stand. Genomic Sci.">
        <title>Complete genome sequence of Streptobacillus moniliformis type strain (9901T).</title>
        <authorList>
            <person name="Nolan M."/>
            <person name="Gronow S."/>
            <person name="Lapidus A."/>
            <person name="Ivanova N."/>
            <person name="Copeland A."/>
            <person name="Lucas S."/>
            <person name="Del Rio T.G."/>
            <person name="Chen F."/>
            <person name="Tice H."/>
            <person name="Pitluck S."/>
            <person name="Cheng J.F."/>
            <person name="Sims D."/>
            <person name="Meincke L."/>
            <person name="Bruce D."/>
            <person name="Goodwin L."/>
            <person name="Brettin T."/>
            <person name="Han C."/>
            <person name="Detter J.C."/>
            <person name="Ovchinikova G."/>
            <person name="Pati A."/>
            <person name="Mavromatis K."/>
            <person name="Mikhailova N."/>
            <person name="Chen A."/>
            <person name="Palaniappan K."/>
            <person name="Land M."/>
            <person name="Hauser L."/>
            <person name="Chang Y.J."/>
            <person name="Jeffries C.D."/>
            <person name="Rohde M."/>
            <person name="Sproer C."/>
            <person name="Goker M."/>
            <person name="Bristow J."/>
            <person name="Eisen J.A."/>
            <person name="Markowitz V."/>
            <person name="Hugenholtz P."/>
            <person name="Kyrpides N.C."/>
            <person name="Klenk H.P."/>
            <person name="Chain P."/>
        </authorList>
    </citation>
    <scope>NUCLEOTIDE SEQUENCE [LARGE SCALE GENOMIC DNA]</scope>
    <source>
        <strain evidence="4">ATCC 14647 / DSM 12112 / NCTC 10651 / 9901</strain>
    </source>
</reference>
<protein>
    <recommendedName>
        <fullName evidence="1 2">Sodium/glutamate symporter</fullName>
    </recommendedName>
</protein>
<evidence type="ECO:0000313" key="4">
    <source>
        <dbReference type="Proteomes" id="UP000002072"/>
    </source>
</evidence>
<dbReference type="GeneID" id="29672862"/>
<keyword evidence="1" id="KW-0029">Amino-acid transport</keyword>
<dbReference type="GO" id="GO:0015501">
    <property type="term" value="F:glutamate:sodium symporter activity"/>
    <property type="evidence" value="ECO:0007669"/>
    <property type="project" value="UniProtKB-UniRule"/>
</dbReference>
<dbReference type="EMBL" id="CP001779">
    <property type="protein sequence ID" value="ACZ00976.1"/>
    <property type="molecule type" value="Genomic_DNA"/>
</dbReference>
<keyword evidence="1" id="KW-0406">Ion transport</keyword>
<name>D1AXF0_STRM9</name>
<feature type="transmembrane region" description="Helical" evidence="1">
    <location>
        <begin position="6"/>
        <end position="24"/>
    </location>
</feature>
<dbReference type="InterPro" id="IPR004445">
    <property type="entry name" value="GltS"/>
</dbReference>
<comment type="subcellular location">
    <subcellularLocation>
        <location evidence="1">Cell inner membrane</location>
        <topology evidence="1">Multi-pass membrane protein</topology>
    </subcellularLocation>
</comment>
<gene>
    <name evidence="3" type="ordered locus">Smon_0496</name>
</gene>
<keyword evidence="1" id="KW-0813">Transport</keyword>
<keyword evidence="1" id="KW-0472">Membrane</keyword>
<feature type="transmembrane region" description="Helical" evidence="1">
    <location>
        <begin position="124"/>
        <end position="147"/>
    </location>
</feature>
<dbReference type="STRING" id="519441.Smon_0496"/>
<dbReference type="PANTHER" id="PTHR36178:SF1">
    <property type="entry name" value="SODIUM_GLUTAMATE SYMPORTER"/>
    <property type="match status" value="1"/>
</dbReference>
<dbReference type="HOGENOM" id="CLU_040907_0_0_0"/>
<dbReference type="SUPFAM" id="SSF103473">
    <property type="entry name" value="MFS general substrate transporter"/>
    <property type="match status" value="1"/>
</dbReference>
<feature type="transmembrane region" description="Helical" evidence="1">
    <location>
        <begin position="215"/>
        <end position="233"/>
    </location>
</feature>
<evidence type="ECO:0000256" key="1">
    <source>
        <dbReference type="HAMAP-Rule" id="MF_02062"/>
    </source>
</evidence>
<dbReference type="eggNOG" id="COG0786">
    <property type="taxonomic scope" value="Bacteria"/>
</dbReference>
<keyword evidence="1" id="KW-0769">Symport</keyword>
<sequence length="392" mass="43579">MRYIIELDMIQTIGIAVIFLILGIKLKKKTKLLQKYCIPNPVIGGIIFSVISLILRYLKIVEFKFDTTLQNFFLIMFFTSIGFNASFKLLKKGGIKLVHFLFVAVLLIFFQNGVALIVGKFLNINPLIALMTGSTSMTGGHGTSIAISESIQIDELKTIAIAAATFGTVIGSLIGPPLGKKLIQKYDLKSNDKVDDEVKEDDTIHELDEEKFAKAFFILLLSMSTGTILNIWFKKIGLQLPVYIGPMFIAAIIRNLFDILYKEIPMKEIQILESISLSLFLSVALISLKLWQLFDLAGPLSVLLLAQIITIYVFIRYITFNIMGGNFDAAVISAGHMGFGMGATPNALANMKSINEEFGYSKLAFLVVPIVGALFIDFFNITIITFFIQYFG</sequence>
<proteinExistence type="inferred from homology"/>
<dbReference type="KEGG" id="smf:Smon_0496"/>
<feature type="transmembrane region" description="Helical" evidence="1">
    <location>
        <begin position="363"/>
        <end position="391"/>
    </location>
</feature>
<dbReference type="Proteomes" id="UP000002072">
    <property type="component" value="Chromosome"/>
</dbReference>
<keyword evidence="1" id="KW-0915">Sodium</keyword>
<feature type="transmembrane region" description="Helical" evidence="1">
    <location>
        <begin position="159"/>
        <end position="178"/>
    </location>
</feature>
<keyword evidence="1" id="KW-1003">Cell membrane</keyword>
<feature type="transmembrane region" description="Helical" evidence="1">
    <location>
        <begin position="240"/>
        <end position="257"/>
    </location>
</feature>
<dbReference type="AlphaFoldDB" id="D1AXF0"/>
<dbReference type="InterPro" id="IPR036259">
    <property type="entry name" value="MFS_trans_sf"/>
</dbReference>
<keyword evidence="1" id="KW-0997">Cell inner membrane</keyword>
<dbReference type="Pfam" id="PF03616">
    <property type="entry name" value="Glt_symporter"/>
    <property type="match status" value="1"/>
</dbReference>
<evidence type="ECO:0000313" key="3">
    <source>
        <dbReference type="EMBL" id="ACZ00976.1"/>
    </source>
</evidence>
<dbReference type="NCBIfam" id="TIGR00210">
    <property type="entry name" value="gltS"/>
    <property type="match status" value="1"/>
</dbReference>
<comment type="similarity">
    <text evidence="1">Belongs to the glutamate:Na(+) symporter (ESS) (TC 2.A.27) family.</text>
</comment>
<dbReference type="GO" id="GO:0005886">
    <property type="term" value="C:plasma membrane"/>
    <property type="evidence" value="ECO:0007669"/>
    <property type="project" value="UniProtKB-SubCell"/>
</dbReference>
<accession>D1AXF0</accession>
<feature type="transmembrane region" description="Helical" evidence="1">
    <location>
        <begin position="36"/>
        <end position="58"/>
    </location>
</feature>
<organism evidence="3 4">
    <name type="scientific">Streptobacillus moniliformis (strain ATCC 14647 / DSM 12112 / NCTC 10651 / 9901)</name>
    <dbReference type="NCBI Taxonomy" id="519441"/>
    <lineage>
        <taxon>Bacteria</taxon>
        <taxon>Fusobacteriati</taxon>
        <taxon>Fusobacteriota</taxon>
        <taxon>Fusobacteriia</taxon>
        <taxon>Fusobacteriales</taxon>
        <taxon>Leptotrichiaceae</taxon>
        <taxon>Streptobacillus</taxon>
    </lineage>
</organism>
<feature type="transmembrane region" description="Helical" evidence="1">
    <location>
        <begin position="300"/>
        <end position="318"/>
    </location>
</feature>
<dbReference type="PANTHER" id="PTHR36178">
    <property type="entry name" value="SLR0625 PROTEIN"/>
    <property type="match status" value="1"/>
</dbReference>